<dbReference type="EnsemblMetazoa" id="XM_038194869.1">
    <property type="protein sequence ID" value="XP_038050797.1"/>
    <property type="gene ID" value="LOC119723949"/>
</dbReference>
<feature type="domain" description="AAA+ ATPase" evidence="16">
    <location>
        <begin position="222"/>
        <end position="355"/>
    </location>
</feature>
<dbReference type="Pfam" id="PF00004">
    <property type="entry name" value="AAA"/>
    <property type="match status" value="1"/>
</dbReference>
<sequence>MAIADYIATLKDNPYFGAGFGLVTVGAFLAVAKKGAQYGTIALRRHLLMTLEVPSKDKSYHWLLHWITVNARRAQHLSVETTFQQSESGKINTQFDFVPSPGNHYFRYKNTWIWVERNREKQMIDLHTGTPWETVTLTAISRNRQLFFDILNQAREMALLKQEGKTIMYTAMGSEWRQFGYPRKRRPLASVILDSGLAEHILRDAQEFISNPKWYSDRGIPYRRGYLLHGPPGCGKSSFIMALAGELQYSICMMNLSERSLSDDRLNHLMNVAPQQSIILLEDIDAAFINREDSNDAKYQGMGRVTLSGLLNTLDGVASTEARIVFMTTNYIERLDPALIRPGRVDYKAHIGHATHHQLQQMFYRFYPELDGSAAREFADRVAEFKRPISIAAVQGFFMMHKSNGHAVLNNIEKLWS</sequence>
<dbReference type="InterPro" id="IPR003959">
    <property type="entry name" value="ATPase_AAA_core"/>
</dbReference>
<dbReference type="SMART" id="SM01024">
    <property type="entry name" value="BCS1_N"/>
    <property type="match status" value="1"/>
</dbReference>
<feature type="domain" description="BCS1 N-terminal" evidence="17">
    <location>
        <begin position="23"/>
        <end position="191"/>
    </location>
</feature>
<evidence type="ECO:0000256" key="2">
    <source>
        <dbReference type="ARBA" id="ARBA00007448"/>
    </source>
</evidence>
<evidence type="ECO:0000256" key="4">
    <source>
        <dbReference type="ARBA" id="ARBA00022692"/>
    </source>
</evidence>
<evidence type="ECO:0000256" key="9">
    <source>
        <dbReference type="ARBA" id="ARBA00022989"/>
    </source>
</evidence>
<keyword evidence="10" id="KW-0496">Mitochondrion</keyword>
<comment type="similarity">
    <text evidence="2">Belongs to the AAA ATPase family. BCS1 subfamily.</text>
</comment>
<dbReference type="Proteomes" id="UP000887568">
    <property type="component" value="Unplaced"/>
</dbReference>
<dbReference type="CTD" id="617"/>
<evidence type="ECO:0000256" key="13">
    <source>
        <dbReference type="ARBA" id="ARBA00048778"/>
    </source>
</evidence>
<protein>
    <recommendedName>
        <fullName evidence="3">Mitochondrial chaperone BCS1</fullName>
    </recommendedName>
    <alternativeName>
        <fullName evidence="12">BCS1-like protein</fullName>
    </alternativeName>
</protein>
<evidence type="ECO:0000259" key="16">
    <source>
        <dbReference type="SMART" id="SM00382"/>
    </source>
</evidence>
<dbReference type="EnsemblMetazoa" id="XM_038194868.1">
    <property type="protein sequence ID" value="XP_038050796.1"/>
    <property type="gene ID" value="LOC119723949"/>
</dbReference>
<evidence type="ECO:0000256" key="15">
    <source>
        <dbReference type="SAM" id="Phobius"/>
    </source>
</evidence>
<dbReference type="InterPro" id="IPR050747">
    <property type="entry name" value="Mitochondrial_chaperone_BCS1"/>
</dbReference>
<dbReference type="SUPFAM" id="SSF52540">
    <property type="entry name" value="P-loop containing nucleoside triphosphate hydrolases"/>
    <property type="match status" value="1"/>
</dbReference>
<keyword evidence="7" id="KW-0378">Hydrolase</keyword>
<evidence type="ECO:0000256" key="6">
    <source>
        <dbReference type="ARBA" id="ARBA00022792"/>
    </source>
</evidence>
<keyword evidence="6" id="KW-0999">Mitochondrion inner membrane</keyword>
<dbReference type="SMART" id="SM00382">
    <property type="entry name" value="AAA"/>
    <property type="match status" value="1"/>
</dbReference>
<dbReference type="GO" id="GO:0005743">
    <property type="term" value="C:mitochondrial inner membrane"/>
    <property type="evidence" value="ECO:0007669"/>
    <property type="project" value="UniProtKB-SubCell"/>
</dbReference>
<dbReference type="RefSeq" id="XP_038050796.1">
    <property type="nucleotide sequence ID" value="XM_038194868.1"/>
</dbReference>
<keyword evidence="9 15" id="KW-1133">Transmembrane helix</keyword>
<dbReference type="EnsemblMetazoa" id="XM_038194867.1">
    <property type="protein sequence ID" value="XP_038050795.1"/>
    <property type="gene ID" value="LOC119723949"/>
</dbReference>
<dbReference type="InterPro" id="IPR003960">
    <property type="entry name" value="ATPase_AAA_CS"/>
</dbReference>
<dbReference type="FunFam" id="3.40.50.300:FF:000768">
    <property type="entry name" value="Probable mitochondrial chaperone bcs1"/>
    <property type="match status" value="1"/>
</dbReference>
<reference evidence="18" key="1">
    <citation type="submission" date="2022-11" db="UniProtKB">
        <authorList>
            <consortium name="EnsemblMetazoa"/>
        </authorList>
    </citation>
    <scope>IDENTIFICATION</scope>
</reference>
<dbReference type="GO" id="GO:0005524">
    <property type="term" value="F:ATP binding"/>
    <property type="evidence" value="ECO:0007669"/>
    <property type="project" value="UniProtKB-KW"/>
</dbReference>
<feature type="transmembrane region" description="Helical" evidence="15">
    <location>
        <begin position="15"/>
        <end position="32"/>
    </location>
</feature>
<evidence type="ECO:0000256" key="3">
    <source>
        <dbReference type="ARBA" id="ARBA00016942"/>
    </source>
</evidence>
<evidence type="ECO:0000256" key="14">
    <source>
        <dbReference type="RuleBase" id="RU003651"/>
    </source>
</evidence>
<evidence type="ECO:0000313" key="18">
    <source>
        <dbReference type="EnsemblMetazoa" id="XP_038050797.1"/>
    </source>
</evidence>
<dbReference type="InterPro" id="IPR003593">
    <property type="entry name" value="AAA+_ATPase"/>
</dbReference>
<keyword evidence="19" id="KW-1185">Reference proteome</keyword>
<dbReference type="OrthoDB" id="10251412at2759"/>
<dbReference type="InterPro" id="IPR057495">
    <property type="entry name" value="AAA_lid_BCS1"/>
</dbReference>
<evidence type="ECO:0000313" key="19">
    <source>
        <dbReference type="Proteomes" id="UP000887568"/>
    </source>
</evidence>
<dbReference type="Gene3D" id="3.40.50.300">
    <property type="entry name" value="P-loop containing nucleotide triphosphate hydrolases"/>
    <property type="match status" value="1"/>
</dbReference>
<evidence type="ECO:0000256" key="7">
    <source>
        <dbReference type="ARBA" id="ARBA00022801"/>
    </source>
</evidence>
<dbReference type="InterPro" id="IPR027417">
    <property type="entry name" value="P-loop_NTPase"/>
</dbReference>
<name>A0A913ZG73_PATMI</name>
<evidence type="ECO:0000256" key="5">
    <source>
        <dbReference type="ARBA" id="ARBA00022741"/>
    </source>
</evidence>
<dbReference type="GO" id="GO:0016887">
    <property type="term" value="F:ATP hydrolysis activity"/>
    <property type="evidence" value="ECO:0007669"/>
    <property type="project" value="InterPro"/>
</dbReference>
<dbReference type="OMA" id="WMTLYQR"/>
<evidence type="ECO:0000256" key="8">
    <source>
        <dbReference type="ARBA" id="ARBA00022840"/>
    </source>
</evidence>
<evidence type="ECO:0000256" key="1">
    <source>
        <dbReference type="ARBA" id="ARBA00004434"/>
    </source>
</evidence>
<dbReference type="Pfam" id="PF08740">
    <property type="entry name" value="BCS1_N"/>
    <property type="match status" value="1"/>
</dbReference>
<dbReference type="AlphaFoldDB" id="A0A913ZG73"/>
<keyword evidence="4 15" id="KW-0812">Transmembrane</keyword>
<dbReference type="PANTHER" id="PTHR23070">
    <property type="entry name" value="BCS1 AAA-TYPE ATPASE"/>
    <property type="match status" value="1"/>
</dbReference>
<evidence type="ECO:0000256" key="12">
    <source>
        <dbReference type="ARBA" id="ARBA00032816"/>
    </source>
</evidence>
<dbReference type="PROSITE" id="PS00674">
    <property type="entry name" value="AAA"/>
    <property type="match status" value="1"/>
</dbReference>
<evidence type="ECO:0000256" key="11">
    <source>
        <dbReference type="ARBA" id="ARBA00023136"/>
    </source>
</evidence>
<evidence type="ECO:0000259" key="17">
    <source>
        <dbReference type="SMART" id="SM01024"/>
    </source>
</evidence>
<dbReference type="GeneID" id="119723949"/>
<organism evidence="18 19">
    <name type="scientific">Patiria miniata</name>
    <name type="common">Bat star</name>
    <name type="synonym">Asterina miniata</name>
    <dbReference type="NCBI Taxonomy" id="46514"/>
    <lineage>
        <taxon>Eukaryota</taxon>
        <taxon>Metazoa</taxon>
        <taxon>Echinodermata</taxon>
        <taxon>Eleutherozoa</taxon>
        <taxon>Asterozoa</taxon>
        <taxon>Asteroidea</taxon>
        <taxon>Valvatacea</taxon>
        <taxon>Valvatida</taxon>
        <taxon>Asterinidae</taxon>
        <taxon>Patiria</taxon>
    </lineage>
</organism>
<comment type="subcellular location">
    <subcellularLocation>
        <location evidence="1">Mitochondrion inner membrane</location>
        <topology evidence="1">Single-pass membrane protein</topology>
    </subcellularLocation>
</comment>
<dbReference type="RefSeq" id="XP_038050795.1">
    <property type="nucleotide sequence ID" value="XM_038194867.1"/>
</dbReference>
<keyword evidence="8 14" id="KW-0067">ATP-binding</keyword>
<accession>A0A913ZG73</accession>
<keyword evidence="11 15" id="KW-0472">Membrane</keyword>
<comment type="catalytic activity">
    <reaction evidence="13">
        <text>ATP + H2O = ADP + phosphate + H(+)</text>
        <dbReference type="Rhea" id="RHEA:13065"/>
        <dbReference type="ChEBI" id="CHEBI:15377"/>
        <dbReference type="ChEBI" id="CHEBI:15378"/>
        <dbReference type="ChEBI" id="CHEBI:30616"/>
        <dbReference type="ChEBI" id="CHEBI:43474"/>
        <dbReference type="ChEBI" id="CHEBI:456216"/>
    </reaction>
    <physiologicalReaction direction="left-to-right" evidence="13">
        <dbReference type="Rhea" id="RHEA:13066"/>
    </physiologicalReaction>
</comment>
<dbReference type="Pfam" id="PF25426">
    <property type="entry name" value="AAA_lid_BCS1"/>
    <property type="match status" value="1"/>
</dbReference>
<evidence type="ECO:0000256" key="10">
    <source>
        <dbReference type="ARBA" id="ARBA00023128"/>
    </source>
</evidence>
<keyword evidence="5 14" id="KW-0547">Nucleotide-binding</keyword>
<dbReference type="InterPro" id="IPR014851">
    <property type="entry name" value="BCS1_N"/>
</dbReference>
<proteinExistence type="inferred from homology"/>
<dbReference type="RefSeq" id="XP_038050797.1">
    <property type="nucleotide sequence ID" value="XM_038194869.1"/>
</dbReference>
<dbReference type="CDD" id="cd19510">
    <property type="entry name" value="RecA-like_BCS1"/>
    <property type="match status" value="1"/>
</dbReference>
<dbReference type="GO" id="GO:0034551">
    <property type="term" value="P:mitochondrial respiratory chain complex III assembly"/>
    <property type="evidence" value="ECO:0007669"/>
    <property type="project" value="UniProtKB-ARBA"/>
</dbReference>